<gene>
    <name evidence="2" type="ORF">BT62DRAFT_1070547</name>
</gene>
<keyword evidence="3" id="KW-1185">Reference proteome</keyword>
<dbReference type="EMBL" id="MU250523">
    <property type="protein sequence ID" value="KAG7452827.1"/>
    <property type="molecule type" value="Genomic_DNA"/>
</dbReference>
<sequence length="211" mass="23759">MTPSIGSMSAIPYLNKVHQCAHRFVTLLGDYRHLVLNGDGDGQEIGESPEESFHYDRVTREDSKDSLSSLLPPVAFSFTASRNPGERPSFTASEAFFTRVTLPRRLYRLSRRTFALHLSNNTCAFFAVLEFDGVDLDPVPYGGIKQSTTTTSNSFSKPSSPISSPPRSMRRYGYLFLLAAVLDWHQTRVRWENEKCSNARLPAVSRMSERT</sequence>
<feature type="region of interest" description="Disordered" evidence="1">
    <location>
        <begin position="145"/>
        <end position="166"/>
    </location>
</feature>
<dbReference type="GeneID" id="66100968"/>
<evidence type="ECO:0000313" key="2">
    <source>
        <dbReference type="EMBL" id="KAG7452827.1"/>
    </source>
</evidence>
<name>A0A9P8B095_9AGAR</name>
<feature type="compositionally biased region" description="Low complexity" evidence="1">
    <location>
        <begin position="147"/>
        <end position="166"/>
    </location>
</feature>
<dbReference type="Proteomes" id="UP000812287">
    <property type="component" value="Unassembled WGS sequence"/>
</dbReference>
<evidence type="ECO:0000313" key="3">
    <source>
        <dbReference type="Proteomes" id="UP000812287"/>
    </source>
</evidence>
<comment type="caution">
    <text evidence="2">The sequence shown here is derived from an EMBL/GenBank/DDBJ whole genome shotgun (WGS) entry which is preliminary data.</text>
</comment>
<dbReference type="RefSeq" id="XP_043046327.1">
    <property type="nucleotide sequence ID" value="XM_043178674.1"/>
</dbReference>
<dbReference type="AlphaFoldDB" id="A0A9P8B095"/>
<protein>
    <submittedName>
        <fullName evidence="2">Uncharacterized protein</fullName>
    </submittedName>
</protein>
<proteinExistence type="predicted"/>
<organism evidence="2 3">
    <name type="scientific">Guyanagaster necrorhizus</name>
    <dbReference type="NCBI Taxonomy" id="856835"/>
    <lineage>
        <taxon>Eukaryota</taxon>
        <taxon>Fungi</taxon>
        <taxon>Dikarya</taxon>
        <taxon>Basidiomycota</taxon>
        <taxon>Agaricomycotina</taxon>
        <taxon>Agaricomycetes</taxon>
        <taxon>Agaricomycetidae</taxon>
        <taxon>Agaricales</taxon>
        <taxon>Marasmiineae</taxon>
        <taxon>Physalacriaceae</taxon>
        <taxon>Guyanagaster</taxon>
    </lineage>
</organism>
<reference evidence="2" key="1">
    <citation type="submission" date="2020-11" db="EMBL/GenBank/DDBJ databases">
        <title>Adaptations for nitrogen fixation in a non-lichenized fungal sporocarp promotes dispersal by wood-feeding termites.</title>
        <authorList>
            <consortium name="DOE Joint Genome Institute"/>
            <person name="Koch R.A."/>
            <person name="Yoon G."/>
            <person name="Arayal U."/>
            <person name="Lail K."/>
            <person name="Amirebrahimi M."/>
            <person name="Labutti K."/>
            <person name="Lipzen A."/>
            <person name="Riley R."/>
            <person name="Barry K."/>
            <person name="Henrissat B."/>
            <person name="Grigoriev I.V."/>
            <person name="Herr J.R."/>
            <person name="Aime M.C."/>
        </authorList>
    </citation>
    <scope>NUCLEOTIDE SEQUENCE</scope>
    <source>
        <strain evidence="2">MCA 3950</strain>
    </source>
</reference>
<evidence type="ECO:0000256" key="1">
    <source>
        <dbReference type="SAM" id="MobiDB-lite"/>
    </source>
</evidence>
<accession>A0A9P8B095</accession>